<dbReference type="SUPFAM" id="SSF52467">
    <property type="entry name" value="DHS-like NAD/FAD-binding domain"/>
    <property type="match status" value="1"/>
</dbReference>
<protein>
    <submittedName>
        <fullName evidence="7">Thiamine pyrophosphate-requiring protein</fullName>
    </submittedName>
</protein>
<dbReference type="GO" id="GO:0030976">
    <property type="term" value="F:thiamine pyrophosphate binding"/>
    <property type="evidence" value="ECO:0007669"/>
    <property type="project" value="InterPro"/>
</dbReference>
<dbReference type="InterPro" id="IPR029061">
    <property type="entry name" value="THDP-binding"/>
</dbReference>
<dbReference type="CDD" id="cd02014">
    <property type="entry name" value="TPP_POX"/>
    <property type="match status" value="1"/>
</dbReference>
<dbReference type="PROSITE" id="PS00187">
    <property type="entry name" value="TPP_ENZYMES"/>
    <property type="match status" value="1"/>
</dbReference>
<dbReference type="Pfam" id="PF02776">
    <property type="entry name" value="TPP_enzyme_N"/>
    <property type="match status" value="1"/>
</dbReference>
<evidence type="ECO:0000313" key="8">
    <source>
        <dbReference type="Proteomes" id="UP000305848"/>
    </source>
</evidence>
<dbReference type="PANTHER" id="PTHR42981:SF2">
    <property type="entry name" value="PYRUVATE DEHYDROGENASE [UBIQUINONE]"/>
    <property type="match status" value="1"/>
</dbReference>
<comment type="caution">
    <text evidence="7">The sequence shown here is derived from an EMBL/GenBank/DDBJ whole genome shotgun (WGS) entry which is preliminary data.</text>
</comment>
<dbReference type="InterPro" id="IPR012001">
    <property type="entry name" value="Thiamin_PyroP_enz_TPP-bd_dom"/>
</dbReference>
<dbReference type="NCBIfam" id="NF006129">
    <property type="entry name" value="PRK08273.1"/>
    <property type="match status" value="1"/>
</dbReference>
<feature type="domain" description="Thiamine pyrophosphate enzyme N-terminal TPP-binding" evidence="6">
    <location>
        <begin position="4"/>
        <end position="118"/>
    </location>
</feature>
<comment type="similarity">
    <text evidence="1 3">Belongs to the TPP enzyme family.</text>
</comment>
<evidence type="ECO:0000313" key="7">
    <source>
        <dbReference type="EMBL" id="TKK67234.1"/>
    </source>
</evidence>
<dbReference type="Pfam" id="PF02775">
    <property type="entry name" value="TPP_enzyme_C"/>
    <property type="match status" value="1"/>
</dbReference>
<dbReference type="InterPro" id="IPR011766">
    <property type="entry name" value="TPP_enzyme_TPP-bd"/>
</dbReference>
<evidence type="ECO:0000256" key="2">
    <source>
        <dbReference type="ARBA" id="ARBA00023052"/>
    </source>
</evidence>
<keyword evidence="8" id="KW-1185">Reference proteome</keyword>
<evidence type="ECO:0000259" key="4">
    <source>
        <dbReference type="Pfam" id="PF00205"/>
    </source>
</evidence>
<evidence type="ECO:0000256" key="3">
    <source>
        <dbReference type="RuleBase" id="RU362132"/>
    </source>
</evidence>
<dbReference type="GO" id="GO:0019752">
    <property type="term" value="P:carboxylic acid metabolic process"/>
    <property type="evidence" value="ECO:0007669"/>
    <property type="project" value="UniProtKB-ARBA"/>
</dbReference>
<dbReference type="GO" id="GO:0000287">
    <property type="term" value="F:magnesium ion binding"/>
    <property type="evidence" value="ECO:0007669"/>
    <property type="project" value="InterPro"/>
</dbReference>
<dbReference type="CDD" id="cd07039">
    <property type="entry name" value="TPP_PYR_POX"/>
    <property type="match status" value="1"/>
</dbReference>
<dbReference type="Pfam" id="PF00205">
    <property type="entry name" value="TPP_enzyme_M"/>
    <property type="match status" value="1"/>
</dbReference>
<evidence type="ECO:0000259" key="5">
    <source>
        <dbReference type="Pfam" id="PF02775"/>
    </source>
</evidence>
<dbReference type="InterPro" id="IPR047212">
    <property type="entry name" value="TPP_POXB-like"/>
</dbReference>
<evidence type="ECO:0000256" key="1">
    <source>
        <dbReference type="ARBA" id="ARBA00007812"/>
    </source>
</evidence>
<reference evidence="7 8" key="1">
    <citation type="submission" date="2019-05" db="EMBL/GenBank/DDBJ databases">
        <title>Panacibacter sp. strain 17mud1-8 Genome sequencing and assembly.</title>
        <authorList>
            <person name="Chhetri G."/>
        </authorList>
    </citation>
    <scope>NUCLEOTIDE SEQUENCE [LARGE SCALE GENOMIC DNA]</scope>
    <source>
        <strain evidence="7 8">17mud1-8</strain>
    </source>
</reference>
<dbReference type="InterPro" id="IPR029035">
    <property type="entry name" value="DHS-like_NAD/FAD-binding_dom"/>
</dbReference>
<sequence length="594" mass="65298">MKNTVSDYLIKRMHEWGITRIFGFPGDGINGIMGALNRHKDIMDFIQVRHEEMAAFMACAHAKFTGEVGVCMATSGPGAIHLLNGLYDAKKDSQPVVAIVGQQARRAMGGDYQQEVDLNTLFKDVAKEYVHMVTVPAQMRQVIDRALRIAQSERTVTCVIVPNDLQEEDAEEAPPREHGSIFTGVGYTNIHIVPSVADLQKTADILNAGKKVAILIGAGAIGAHQEVEQVAELLGAGVAKALLGKAALSDYSPYCTGSIGLLGTKPSWDMMMDCDTLLMIGSSFPYSEFLPKEGQAKGVQIDINPRKLSLRYPMDVNLLGGSKETLQALIPLLQRKEDRDWLKKIQDNNKDWEEIIEARAKNEANPINPQLVFSELSKRLPDTCILSADSGSSANWFARNLKVKETMKASLSGNLATMCPGVPYAIAAKFAYPDRVSIALVGDGAMQMLGNNGVITIAKYWKRWADPRLIIMVLHNNDLNQVTWEQRVMSGDPKFEGSQDIPDFPYSKYAELVGLKGILVNKPEDIGPAWDQAFASDKPVVIDVITDPNVPTIPPHITFTEMKKYAETLLKGDPNEGGIIKQTFKDVVENILPH</sequence>
<dbReference type="InterPro" id="IPR047210">
    <property type="entry name" value="TPP_PYR_POXB-like"/>
</dbReference>
<name>A0A4U3KZH9_9BACT</name>
<gene>
    <name evidence="7" type="ORF">FC093_15235</name>
</gene>
<dbReference type="SUPFAM" id="SSF52518">
    <property type="entry name" value="Thiamin diphosphate-binding fold (THDP-binding)"/>
    <property type="match status" value="2"/>
</dbReference>
<dbReference type="EMBL" id="SZQL01000012">
    <property type="protein sequence ID" value="TKK67234.1"/>
    <property type="molecule type" value="Genomic_DNA"/>
</dbReference>
<evidence type="ECO:0000259" key="6">
    <source>
        <dbReference type="Pfam" id="PF02776"/>
    </source>
</evidence>
<proteinExistence type="inferred from homology"/>
<dbReference type="GO" id="GO:0003824">
    <property type="term" value="F:catalytic activity"/>
    <property type="evidence" value="ECO:0007669"/>
    <property type="project" value="InterPro"/>
</dbReference>
<keyword evidence="2 3" id="KW-0786">Thiamine pyrophosphate</keyword>
<dbReference type="OrthoDB" id="4494979at2"/>
<accession>A0A4U3KZH9</accession>
<dbReference type="AlphaFoldDB" id="A0A4U3KZH9"/>
<dbReference type="Gene3D" id="3.40.50.970">
    <property type="match status" value="2"/>
</dbReference>
<dbReference type="InterPro" id="IPR000399">
    <property type="entry name" value="TPP-bd_CS"/>
</dbReference>
<organism evidence="7 8">
    <name type="scientific">Ilyomonas limi</name>
    <dbReference type="NCBI Taxonomy" id="2575867"/>
    <lineage>
        <taxon>Bacteria</taxon>
        <taxon>Pseudomonadati</taxon>
        <taxon>Bacteroidota</taxon>
        <taxon>Chitinophagia</taxon>
        <taxon>Chitinophagales</taxon>
        <taxon>Chitinophagaceae</taxon>
        <taxon>Ilyomonas</taxon>
    </lineage>
</organism>
<dbReference type="RefSeq" id="WP_137262664.1">
    <property type="nucleotide sequence ID" value="NZ_SZQL01000012.1"/>
</dbReference>
<dbReference type="InterPro" id="IPR047211">
    <property type="entry name" value="POXB-like"/>
</dbReference>
<dbReference type="InterPro" id="IPR012000">
    <property type="entry name" value="Thiamin_PyroP_enz_cen_dom"/>
</dbReference>
<feature type="domain" description="Thiamine pyrophosphate enzyme TPP-binding" evidence="5">
    <location>
        <begin position="389"/>
        <end position="544"/>
    </location>
</feature>
<feature type="domain" description="Thiamine pyrophosphate enzyme central" evidence="4">
    <location>
        <begin position="199"/>
        <end position="329"/>
    </location>
</feature>
<dbReference type="Gene3D" id="3.40.50.1220">
    <property type="entry name" value="TPP-binding domain"/>
    <property type="match status" value="1"/>
</dbReference>
<dbReference type="PANTHER" id="PTHR42981">
    <property type="entry name" value="PYRUVATE DEHYDROGENASE [UBIQUINONE]"/>
    <property type="match status" value="1"/>
</dbReference>
<dbReference type="Proteomes" id="UP000305848">
    <property type="component" value="Unassembled WGS sequence"/>
</dbReference>